<dbReference type="Pfam" id="PF16363">
    <property type="entry name" value="GDP_Man_Dehyd"/>
    <property type="match status" value="1"/>
</dbReference>
<feature type="domain" description="NAD(P)-binding" evidence="1">
    <location>
        <begin position="15"/>
        <end position="233"/>
    </location>
</feature>
<dbReference type="InterPro" id="IPR036291">
    <property type="entry name" value="NAD(P)-bd_dom_sf"/>
</dbReference>
<dbReference type="SUPFAM" id="SSF51735">
    <property type="entry name" value="NAD(P)-binding Rossmann-fold domains"/>
    <property type="match status" value="1"/>
</dbReference>
<dbReference type="PANTHER" id="PTHR43000">
    <property type="entry name" value="DTDP-D-GLUCOSE 4,6-DEHYDRATASE-RELATED"/>
    <property type="match status" value="1"/>
</dbReference>
<dbReference type="RefSeq" id="WP_377320458.1">
    <property type="nucleotide sequence ID" value="NZ_JBHSNF010000002.1"/>
</dbReference>
<evidence type="ECO:0000259" key="1">
    <source>
        <dbReference type="Pfam" id="PF16363"/>
    </source>
</evidence>
<dbReference type="Gene3D" id="3.90.25.10">
    <property type="entry name" value="UDP-galactose 4-epimerase, domain 1"/>
    <property type="match status" value="1"/>
</dbReference>
<protein>
    <submittedName>
        <fullName evidence="2">CDP-glucose 4,6-dehydratase</fullName>
        <ecNumber evidence="2">4.2.1.45</ecNumber>
    </submittedName>
</protein>
<organism evidence="2 3">
    <name type="scientific">Rhodanobacter ginsengisoli</name>
    <dbReference type="NCBI Taxonomy" id="418646"/>
    <lineage>
        <taxon>Bacteria</taxon>
        <taxon>Pseudomonadati</taxon>
        <taxon>Pseudomonadota</taxon>
        <taxon>Gammaproteobacteria</taxon>
        <taxon>Lysobacterales</taxon>
        <taxon>Rhodanobacteraceae</taxon>
        <taxon>Rhodanobacter</taxon>
    </lineage>
</organism>
<dbReference type="InterPro" id="IPR016040">
    <property type="entry name" value="NAD(P)-bd_dom"/>
</dbReference>
<accession>A0ABW0QQG1</accession>
<dbReference type="NCBIfam" id="TIGR02622">
    <property type="entry name" value="CDP_4_6_dhtase"/>
    <property type="match status" value="1"/>
</dbReference>
<evidence type="ECO:0000313" key="3">
    <source>
        <dbReference type="Proteomes" id="UP001596114"/>
    </source>
</evidence>
<dbReference type="InterPro" id="IPR013445">
    <property type="entry name" value="CDP_4_6_deHydtase"/>
</dbReference>
<dbReference type="Proteomes" id="UP001596114">
    <property type="component" value="Unassembled WGS sequence"/>
</dbReference>
<name>A0ABW0QQG1_9GAMM</name>
<keyword evidence="3" id="KW-1185">Reference proteome</keyword>
<keyword evidence="2" id="KW-0456">Lyase</keyword>
<sequence length="358" mass="39253">MNDLFGGVYAGRRVLVSGHTGFKGSWLCLWLTALGARVTGLALAPDTEPAHWNLLGLSEVEDLHVDLRDAAAVRQTLQHAQPEIIFHLAAQPLVRRSYREPVVTFDTNVLGLVNLLEAVRATPSVRALVNATTDKVYLEQTTDGGYREDHPLGGHDPYSTSKACAELVTECYRKSFFLDAGPRVATARAGNVIGGGDWSEDRLVPDLVRAASTGSTLQIRNPDAVRPWQHVLEPLSGYLRLGALLLAGEAVEGPWNFGPSADATLPVQALVSLMQSHWPALRSAHQPGPHPHEANILQLDSSRAKQQLGWQPVWDADTTLQSTIQWYREYYEQSHLLSRENLQAYVDSAHAAGLEWAA</sequence>
<evidence type="ECO:0000313" key="2">
    <source>
        <dbReference type="EMBL" id="MFC5526630.1"/>
    </source>
</evidence>
<proteinExistence type="predicted"/>
<dbReference type="EC" id="4.2.1.45" evidence="2"/>
<dbReference type="EMBL" id="JBHSNF010000002">
    <property type="protein sequence ID" value="MFC5526630.1"/>
    <property type="molecule type" value="Genomic_DNA"/>
</dbReference>
<comment type="caution">
    <text evidence="2">The sequence shown here is derived from an EMBL/GenBank/DDBJ whole genome shotgun (WGS) entry which is preliminary data.</text>
</comment>
<reference evidence="3" key="1">
    <citation type="journal article" date="2019" name="Int. J. Syst. Evol. Microbiol.">
        <title>The Global Catalogue of Microorganisms (GCM) 10K type strain sequencing project: providing services to taxonomists for standard genome sequencing and annotation.</title>
        <authorList>
            <consortium name="The Broad Institute Genomics Platform"/>
            <consortium name="The Broad Institute Genome Sequencing Center for Infectious Disease"/>
            <person name="Wu L."/>
            <person name="Ma J."/>
        </authorList>
    </citation>
    <scope>NUCLEOTIDE SEQUENCE [LARGE SCALE GENOMIC DNA]</scope>
    <source>
        <strain evidence="3">CGMCC 1.16619</strain>
    </source>
</reference>
<gene>
    <name evidence="2" type="primary">rfbG</name>
    <name evidence="2" type="ORF">ACFPPA_12885</name>
</gene>
<dbReference type="GO" id="GO:0047733">
    <property type="term" value="F:CDP-glucose 4,6-dehydratase activity"/>
    <property type="evidence" value="ECO:0007669"/>
    <property type="project" value="UniProtKB-EC"/>
</dbReference>
<dbReference type="Gene3D" id="3.40.50.720">
    <property type="entry name" value="NAD(P)-binding Rossmann-like Domain"/>
    <property type="match status" value="1"/>
</dbReference>